<gene>
    <name evidence="1" type="ORF">Plil01_001443500</name>
</gene>
<organism evidence="1 2">
    <name type="scientific">Phytophthora lilii</name>
    <dbReference type="NCBI Taxonomy" id="2077276"/>
    <lineage>
        <taxon>Eukaryota</taxon>
        <taxon>Sar</taxon>
        <taxon>Stramenopiles</taxon>
        <taxon>Oomycota</taxon>
        <taxon>Peronosporomycetes</taxon>
        <taxon>Peronosporales</taxon>
        <taxon>Peronosporaceae</taxon>
        <taxon>Phytophthora</taxon>
    </lineage>
</organism>
<keyword evidence="2" id="KW-1185">Reference proteome</keyword>
<dbReference type="AlphaFoldDB" id="A0A9W6X8T5"/>
<sequence>MIFHRLQSATFRALQNTHVRQATPDLFDDTSKPIIVQCRTGPNSEIIERDLCRNFNRHRDHRAAMAIALNANADRRGRDVDAEEVALSNKRI</sequence>
<proteinExistence type="predicted"/>
<reference evidence="1" key="1">
    <citation type="submission" date="2023-04" db="EMBL/GenBank/DDBJ databases">
        <title>Phytophthora lilii NBRC 32176.</title>
        <authorList>
            <person name="Ichikawa N."/>
            <person name="Sato H."/>
            <person name="Tonouchi N."/>
        </authorList>
    </citation>
    <scope>NUCLEOTIDE SEQUENCE</scope>
    <source>
        <strain evidence="1">NBRC 32176</strain>
    </source>
</reference>
<comment type="caution">
    <text evidence="1">The sequence shown here is derived from an EMBL/GenBank/DDBJ whole genome shotgun (WGS) entry which is preliminary data.</text>
</comment>
<name>A0A9W6X8T5_9STRA</name>
<dbReference type="EMBL" id="BSXW01001122">
    <property type="protein sequence ID" value="GMF33879.1"/>
    <property type="molecule type" value="Genomic_DNA"/>
</dbReference>
<accession>A0A9W6X8T5</accession>
<evidence type="ECO:0000313" key="2">
    <source>
        <dbReference type="Proteomes" id="UP001165083"/>
    </source>
</evidence>
<evidence type="ECO:0000313" key="1">
    <source>
        <dbReference type="EMBL" id="GMF33879.1"/>
    </source>
</evidence>
<protein>
    <submittedName>
        <fullName evidence="1">Unnamed protein product</fullName>
    </submittedName>
</protein>
<dbReference type="Proteomes" id="UP001165083">
    <property type="component" value="Unassembled WGS sequence"/>
</dbReference>